<accession>A0A378UJ54</accession>
<gene>
    <name evidence="1" type="ORF">NCTC10295_02184</name>
</gene>
<dbReference type="RefSeq" id="WP_066075610.1">
    <property type="nucleotide sequence ID" value="NZ_CP181246.1"/>
</dbReference>
<dbReference type="AlphaFoldDB" id="A0A378UJ54"/>
<protein>
    <submittedName>
        <fullName evidence="1">Uncharacterized protein</fullName>
    </submittedName>
</protein>
<dbReference type="Proteomes" id="UP000254651">
    <property type="component" value="Unassembled WGS sequence"/>
</dbReference>
<reference evidence="1 2" key="1">
    <citation type="submission" date="2018-06" db="EMBL/GenBank/DDBJ databases">
        <authorList>
            <consortium name="Pathogen Informatics"/>
            <person name="Doyle S."/>
        </authorList>
    </citation>
    <scope>NUCLEOTIDE SEQUENCE [LARGE SCALE GENOMIC DNA]</scope>
    <source>
        <strain evidence="1 2">NCTC10295</strain>
    </source>
</reference>
<organism evidence="1 2">
    <name type="scientific">Bergeriella denitrificans</name>
    <name type="common">Neisseria denitrificans</name>
    <dbReference type="NCBI Taxonomy" id="494"/>
    <lineage>
        <taxon>Bacteria</taxon>
        <taxon>Pseudomonadati</taxon>
        <taxon>Pseudomonadota</taxon>
        <taxon>Betaproteobacteria</taxon>
        <taxon>Neisseriales</taxon>
        <taxon>Neisseriaceae</taxon>
        <taxon>Bergeriella</taxon>
    </lineage>
</organism>
<proteinExistence type="predicted"/>
<evidence type="ECO:0000313" key="1">
    <source>
        <dbReference type="EMBL" id="STZ77367.1"/>
    </source>
</evidence>
<keyword evidence="2" id="KW-1185">Reference proteome</keyword>
<sequence length="241" mass="26606">MSEFIGLYGRVADVKAVKSLGVCRVVVEVPIEQHKAVTNGFWDADVLVTLSDGRQAYGVAKAEAADVEEAADAAQDYGAYYQTLYKKGFFNNPSLWFVIGSDEAYQQWTRSRPSAISNKGDWVEEIGEYRCEYAHVRRVAAGSGTASKPEYSGLPLRHEEHALQHSLGEMGVLQHYGKNINTPSEAAAWFEKKAAENRTAWIKDALHRLFGVESLKTVPPSEFADWAKANGLYAALPAAFK</sequence>
<name>A0A378UJ54_BERDE</name>
<dbReference type="EMBL" id="UGQS01000002">
    <property type="protein sequence ID" value="STZ77367.1"/>
    <property type="molecule type" value="Genomic_DNA"/>
</dbReference>
<evidence type="ECO:0000313" key="2">
    <source>
        <dbReference type="Proteomes" id="UP000254651"/>
    </source>
</evidence>